<comment type="catalytic activity">
    <reaction evidence="1 10">
        <text>2 ATP = 3',3'-c-di-AMP + 2 diphosphate</text>
        <dbReference type="Rhea" id="RHEA:35655"/>
        <dbReference type="ChEBI" id="CHEBI:30616"/>
        <dbReference type="ChEBI" id="CHEBI:33019"/>
        <dbReference type="ChEBI" id="CHEBI:71500"/>
        <dbReference type="EC" id="2.7.7.85"/>
    </reaction>
</comment>
<gene>
    <name evidence="10" type="primary">dacA</name>
    <name evidence="12" type="ORF">IAC10_07685</name>
</gene>
<keyword evidence="4 10" id="KW-0812">Transmembrane</keyword>
<dbReference type="InterPro" id="IPR014046">
    <property type="entry name" value="C-di-AMP_synthase"/>
</dbReference>
<keyword evidence="8 10" id="KW-1133">Transmembrane helix</keyword>
<dbReference type="AlphaFoldDB" id="A0A9D1EZQ2"/>
<dbReference type="InterPro" id="IPR034701">
    <property type="entry name" value="CdaA"/>
</dbReference>
<feature type="domain" description="DAC" evidence="11">
    <location>
        <begin position="96"/>
        <end position="260"/>
    </location>
</feature>
<comment type="subunit">
    <text evidence="10">Probably a homodimer.</text>
</comment>
<dbReference type="PIRSF" id="PIRSF004793">
    <property type="entry name" value="UCP004793"/>
    <property type="match status" value="1"/>
</dbReference>
<feature type="transmembrane region" description="Helical" evidence="10">
    <location>
        <begin position="75"/>
        <end position="95"/>
    </location>
</feature>
<comment type="similarity">
    <text evidence="10">Belongs to the adenylate cyclase family. DacA/CdaA subfamily.</text>
</comment>
<comment type="caution">
    <text evidence="10">Lacks conserved residue(s) required for the propagation of feature annotation.</text>
</comment>
<evidence type="ECO:0000256" key="2">
    <source>
        <dbReference type="ARBA" id="ARBA00022475"/>
    </source>
</evidence>
<keyword evidence="2 10" id="KW-1003">Cell membrane</keyword>
<organism evidence="12 13">
    <name type="scientific">Candidatus Scatousia excrementigallinarum</name>
    <dbReference type="NCBI Taxonomy" id="2840935"/>
    <lineage>
        <taxon>Bacteria</taxon>
        <taxon>Candidatus Scatousia</taxon>
    </lineage>
</organism>
<keyword evidence="3 10" id="KW-0808">Transferase</keyword>
<dbReference type="SUPFAM" id="SSF143597">
    <property type="entry name" value="YojJ-like"/>
    <property type="match status" value="1"/>
</dbReference>
<keyword evidence="7 10" id="KW-0067">ATP-binding</keyword>
<keyword evidence="5 10" id="KW-0548">Nucleotidyltransferase</keyword>
<dbReference type="Pfam" id="PF02457">
    <property type="entry name" value="DAC"/>
    <property type="match status" value="1"/>
</dbReference>
<evidence type="ECO:0000256" key="1">
    <source>
        <dbReference type="ARBA" id="ARBA00000877"/>
    </source>
</evidence>
<dbReference type="Gene3D" id="3.40.1700.10">
    <property type="entry name" value="DNA integrity scanning protein, DisA, N-terminal domain"/>
    <property type="match status" value="1"/>
</dbReference>
<sequence>MFDDILFYLHSQIGAMDLSFNWTNLLEIFVIVLILYAFYKKFIKNTQSEKFVKGIFILIFVWVFGEILVRLDLKILGMFLKSIVTLVSLSLIVIFQPELRRFLGFLGQVDFISKAFTSNNSKNDSDEKIDVIKEIVEAVRFLSKSHTGALIVFQNDLSNTYYDVGTKLNADLSTELLLTIFHPNTPLHDGAVVINDSKIISAGVLLPLTEDPKLSWKYGTRHRAAIGMSETSEAACLVVSEETGDVSIALDGTLKKYEDLITLKTDLENILGYKDEEKFEGNKKTIFKINNFITIRKNVDKKDS</sequence>
<evidence type="ECO:0000313" key="12">
    <source>
        <dbReference type="EMBL" id="HIS36495.1"/>
    </source>
</evidence>
<dbReference type="GO" id="GO:0106408">
    <property type="term" value="F:diadenylate cyclase activity"/>
    <property type="evidence" value="ECO:0007669"/>
    <property type="project" value="UniProtKB-EC"/>
</dbReference>
<evidence type="ECO:0000256" key="5">
    <source>
        <dbReference type="ARBA" id="ARBA00022695"/>
    </source>
</evidence>
<evidence type="ECO:0000256" key="8">
    <source>
        <dbReference type="ARBA" id="ARBA00022989"/>
    </source>
</evidence>
<dbReference type="PANTHER" id="PTHR34185">
    <property type="entry name" value="DIADENYLATE CYCLASE"/>
    <property type="match status" value="1"/>
</dbReference>
<evidence type="ECO:0000313" key="13">
    <source>
        <dbReference type="Proteomes" id="UP000823928"/>
    </source>
</evidence>
<dbReference type="PANTHER" id="PTHR34185:SF1">
    <property type="entry name" value="DIADENYLATE CYCLASE"/>
    <property type="match status" value="1"/>
</dbReference>
<evidence type="ECO:0000256" key="10">
    <source>
        <dbReference type="HAMAP-Rule" id="MF_01499"/>
    </source>
</evidence>
<dbReference type="HAMAP" id="MF_01499">
    <property type="entry name" value="DacA"/>
    <property type="match status" value="1"/>
</dbReference>
<dbReference type="GO" id="GO:0004016">
    <property type="term" value="F:adenylate cyclase activity"/>
    <property type="evidence" value="ECO:0007669"/>
    <property type="project" value="UniProtKB-UniRule"/>
</dbReference>
<name>A0A9D1EZQ2_9BACT</name>
<dbReference type="EC" id="2.7.7.85" evidence="10"/>
<dbReference type="Proteomes" id="UP000823928">
    <property type="component" value="Unassembled WGS sequence"/>
</dbReference>
<keyword evidence="6 10" id="KW-0547">Nucleotide-binding</keyword>
<dbReference type="InterPro" id="IPR036888">
    <property type="entry name" value="DNA_integrity_DisA_N_sf"/>
</dbReference>
<dbReference type="InterPro" id="IPR050338">
    <property type="entry name" value="DisA"/>
</dbReference>
<evidence type="ECO:0000256" key="3">
    <source>
        <dbReference type="ARBA" id="ARBA00022679"/>
    </source>
</evidence>
<reference evidence="12" key="2">
    <citation type="journal article" date="2021" name="PeerJ">
        <title>Extensive microbial diversity within the chicken gut microbiome revealed by metagenomics and culture.</title>
        <authorList>
            <person name="Gilroy R."/>
            <person name="Ravi A."/>
            <person name="Getino M."/>
            <person name="Pursley I."/>
            <person name="Horton D.L."/>
            <person name="Alikhan N.F."/>
            <person name="Baker D."/>
            <person name="Gharbi K."/>
            <person name="Hall N."/>
            <person name="Watson M."/>
            <person name="Adriaenssens E.M."/>
            <person name="Foster-Nyarko E."/>
            <person name="Jarju S."/>
            <person name="Secka A."/>
            <person name="Antonio M."/>
            <person name="Oren A."/>
            <person name="Chaudhuri R.R."/>
            <person name="La Ragione R."/>
            <person name="Hildebrand F."/>
            <person name="Pallen M.J."/>
        </authorList>
    </citation>
    <scope>NUCLEOTIDE SEQUENCE</scope>
    <source>
        <strain evidence="12">6276</strain>
    </source>
</reference>
<accession>A0A9D1EZQ2</accession>
<proteinExistence type="inferred from homology"/>
<dbReference type="FunFam" id="3.40.1700.10:FF:000002">
    <property type="entry name" value="Diadenylate cyclase"/>
    <property type="match status" value="1"/>
</dbReference>
<protein>
    <recommendedName>
        <fullName evidence="10">Diadenylate cyclase</fullName>
        <shortName evidence="10">DAC</shortName>
        <ecNumber evidence="10">2.7.7.85</ecNumber>
    </recommendedName>
    <alternativeName>
        <fullName evidence="10">Cyclic-di-AMP synthase</fullName>
        <shortName evidence="10">c-di-AMP synthase</shortName>
    </alternativeName>
</protein>
<evidence type="ECO:0000256" key="4">
    <source>
        <dbReference type="ARBA" id="ARBA00022692"/>
    </source>
</evidence>
<reference evidence="12" key="1">
    <citation type="submission" date="2020-10" db="EMBL/GenBank/DDBJ databases">
        <authorList>
            <person name="Gilroy R."/>
        </authorList>
    </citation>
    <scope>NUCLEOTIDE SEQUENCE</scope>
    <source>
        <strain evidence="12">6276</strain>
    </source>
</reference>
<feature type="transmembrane region" description="Helical" evidence="10">
    <location>
        <begin position="51"/>
        <end position="69"/>
    </location>
</feature>
<evidence type="ECO:0000256" key="7">
    <source>
        <dbReference type="ARBA" id="ARBA00022840"/>
    </source>
</evidence>
<dbReference type="Pfam" id="PF19293">
    <property type="entry name" value="CdaA_N"/>
    <property type="match status" value="1"/>
</dbReference>
<dbReference type="EMBL" id="DVIU01000152">
    <property type="protein sequence ID" value="HIS36495.1"/>
    <property type="molecule type" value="Genomic_DNA"/>
</dbReference>
<dbReference type="InterPro" id="IPR045585">
    <property type="entry name" value="CdaA_N"/>
</dbReference>
<dbReference type="InterPro" id="IPR003390">
    <property type="entry name" value="DNA_integrity_scan_DisA_N"/>
</dbReference>
<evidence type="ECO:0000259" key="11">
    <source>
        <dbReference type="PROSITE" id="PS51794"/>
    </source>
</evidence>
<comment type="function">
    <text evidence="10">Catalyzes the condensation of 2 ATP molecules into cyclic di-AMP (c-di-AMP), a second messenger used to regulate differing processes in different bacteria.</text>
</comment>
<feature type="transmembrane region" description="Helical" evidence="10">
    <location>
        <begin position="20"/>
        <end position="39"/>
    </location>
</feature>
<dbReference type="GO" id="GO:0005524">
    <property type="term" value="F:ATP binding"/>
    <property type="evidence" value="ECO:0007669"/>
    <property type="project" value="UniProtKB-UniRule"/>
</dbReference>
<dbReference type="PROSITE" id="PS51794">
    <property type="entry name" value="DAC"/>
    <property type="match status" value="1"/>
</dbReference>
<dbReference type="NCBIfam" id="TIGR00159">
    <property type="entry name" value="diadenylate cyclase CdaA"/>
    <property type="match status" value="1"/>
</dbReference>
<dbReference type="GO" id="GO:0006171">
    <property type="term" value="P:cAMP biosynthetic process"/>
    <property type="evidence" value="ECO:0007669"/>
    <property type="project" value="InterPro"/>
</dbReference>
<keyword evidence="9 10" id="KW-0472">Membrane</keyword>
<evidence type="ECO:0000256" key="9">
    <source>
        <dbReference type="ARBA" id="ARBA00023136"/>
    </source>
</evidence>
<comment type="caution">
    <text evidence="12">The sequence shown here is derived from an EMBL/GenBank/DDBJ whole genome shotgun (WGS) entry which is preliminary data.</text>
</comment>
<evidence type="ECO:0000256" key="6">
    <source>
        <dbReference type="ARBA" id="ARBA00022741"/>
    </source>
</evidence>